<name>A0A368XPS0_9BURK</name>
<accession>A0A368XPS0</accession>
<proteinExistence type="predicted"/>
<keyword evidence="2" id="KW-1185">Reference proteome</keyword>
<protein>
    <submittedName>
        <fullName evidence="1">Uncharacterized protein</fullName>
    </submittedName>
</protein>
<gene>
    <name evidence="1" type="ORF">DES41_10738</name>
</gene>
<sequence>MSSHPRAVYVAPMIDRTTLPGYGSIDRVRPGDLKSLIRAVRQTGLETEEVEALRVAAMADARSDRPDNGFCMTRWFSGMRVKCAHGLCDVTTQTLVWIINPMLHRYISNLSINIRYA</sequence>
<comment type="caution">
    <text evidence="1">The sequence shown here is derived from an EMBL/GenBank/DDBJ whole genome shotgun (WGS) entry which is preliminary data.</text>
</comment>
<organism evidence="1 2">
    <name type="scientific">Pseudorhodoferax soli</name>
    <dbReference type="NCBI Taxonomy" id="545864"/>
    <lineage>
        <taxon>Bacteria</taxon>
        <taxon>Pseudomonadati</taxon>
        <taxon>Pseudomonadota</taxon>
        <taxon>Betaproteobacteria</taxon>
        <taxon>Burkholderiales</taxon>
        <taxon>Comamonadaceae</taxon>
    </lineage>
</organism>
<dbReference type="EMBL" id="QPJK01000007">
    <property type="protein sequence ID" value="RCW68517.1"/>
    <property type="molecule type" value="Genomic_DNA"/>
</dbReference>
<dbReference type="RefSeq" id="WP_147282940.1">
    <property type="nucleotide sequence ID" value="NZ_QPJK01000007.1"/>
</dbReference>
<reference evidence="1 2" key="1">
    <citation type="submission" date="2018-07" db="EMBL/GenBank/DDBJ databases">
        <title>Genomic Encyclopedia of Type Strains, Phase IV (KMG-IV): sequencing the most valuable type-strain genomes for metagenomic binning, comparative biology and taxonomic classification.</title>
        <authorList>
            <person name="Goeker M."/>
        </authorList>
    </citation>
    <scope>NUCLEOTIDE SEQUENCE [LARGE SCALE GENOMIC DNA]</scope>
    <source>
        <strain evidence="1 2">DSM 21634</strain>
    </source>
</reference>
<dbReference type="Proteomes" id="UP000252884">
    <property type="component" value="Unassembled WGS sequence"/>
</dbReference>
<dbReference type="AlphaFoldDB" id="A0A368XPS0"/>
<evidence type="ECO:0000313" key="1">
    <source>
        <dbReference type="EMBL" id="RCW68517.1"/>
    </source>
</evidence>
<evidence type="ECO:0000313" key="2">
    <source>
        <dbReference type="Proteomes" id="UP000252884"/>
    </source>
</evidence>